<dbReference type="PROSITE" id="PS00211">
    <property type="entry name" value="ABC_TRANSPORTER_1"/>
    <property type="match status" value="1"/>
</dbReference>
<organism evidence="13 14">
    <name type="scientific">Methanomicrobium antiquum</name>
    <dbReference type="NCBI Taxonomy" id="487686"/>
    <lineage>
        <taxon>Archaea</taxon>
        <taxon>Methanobacteriati</taxon>
        <taxon>Methanobacteriota</taxon>
        <taxon>Stenosarchaea group</taxon>
        <taxon>Methanomicrobia</taxon>
        <taxon>Methanomicrobiales</taxon>
        <taxon>Methanomicrobiaceae</taxon>
        <taxon>Methanomicrobium</taxon>
    </lineage>
</organism>
<evidence type="ECO:0000256" key="1">
    <source>
        <dbReference type="ARBA" id="ARBA00004202"/>
    </source>
</evidence>
<dbReference type="InterPro" id="IPR050093">
    <property type="entry name" value="ABC_SmlMolc_Importer"/>
</dbReference>
<dbReference type="GeneID" id="79948978"/>
<evidence type="ECO:0000256" key="8">
    <source>
        <dbReference type="ARBA" id="ARBA00039025"/>
    </source>
</evidence>
<dbReference type="Pfam" id="PF00005">
    <property type="entry name" value="ABC_tran"/>
    <property type="match status" value="1"/>
</dbReference>
<dbReference type="SUPFAM" id="SSF50331">
    <property type="entry name" value="MOP-like"/>
    <property type="match status" value="1"/>
</dbReference>
<keyword evidence="2" id="KW-0813">Transport</keyword>
<dbReference type="EC" id="7.3.2.6" evidence="8"/>
<keyword evidence="5 13" id="KW-0067">ATP-binding</keyword>
<feature type="domain" description="ABC transporter" evidence="12">
    <location>
        <begin position="1"/>
        <end position="231"/>
    </location>
</feature>
<dbReference type="GO" id="GO:0016887">
    <property type="term" value="F:ATP hydrolysis activity"/>
    <property type="evidence" value="ECO:0007669"/>
    <property type="project" value="InterPro"/>
</dbReference>
<evidence type="ECO:0000256" key="11">
    <source>
        <dbReference type="ARBA" id="ARBA00057369"/>
    </source>
</evidence>
<dbReference type="Proteomes" id="UP001218895">
    <property type="component" value="Chromosome"/>
</dbReference>
<protein>
    <recommendedName>
        <fullName evidence="9">Molybdate/tungstate import ATP-binding protein WtpC</fullName>
        <ecNumber evidence="8">7.3.2.6</ecNumber>
    </recommendedName>
</protein>
<keyword evidence="14" id="KW-1185">Reference proteome</keyword>
<evidence type="ECO:0000256" key="5">
    <source>
        <dbReference type="ARBA" id="ARBA00022840"/>
    </source>
</evidence>
<dbReference type="FunFam" id="3.40.50.300:FF:000425">
    <property type="entry name" value="Probable ABC transporter, ATP-binding subunit"/>
    <property type="match status" value="1"/>
</dbReference>
<name>A0AAF0FS16_9EURY</name>
<dbReference type="PANTHER" id="PTHR42781:SF4">
    <property type="entry name" value="SPERMIDINE_PUTRESCINE IMPORT ATP-BINDING PROTEIN POTA"/>
    <property type="match status" value="1"/>
</dbReference>
<dbReference type="GO" id="GO:1901238">
    <property type="term" value="F:ABC-type tungstate transporter activity"/>
    <property type="evidence" value="ECO:0007669"/>
    <property type="project" value="UniProtKB-EC"/>
</dbReference>
<proteinExistence type="inferred from homology"/>
<dbReference type="InterPro" id="IPR008995">
    <property type="entry name" value="Mo/tungstate-bd_C_term_dom"/>
</dbReference>
<reference evidence="13" key="1">
    <citation type="submission" date="2022-01" db="EMBL/GenBank/DDBJ databases">
        <title>Complete genome of Methanomicrobium antiquum DSM 21220.</title>
        <authorList>
            <person name="Chen S.-C."/>
            <person name="You Y.-T."/>
            <person name="Zhou Y.-Z."/>
            <person name="Lai M.-C."/>
        </authorList>
    </citation>
    <scope>NUCLEOTIDE SEQUENCE</scope>
    <source>
        <strain evidence="13">DSM 21220</strain>
    </source>
</reference>
<evidence type="ECO:0000313" key="13">
    <source>
        <dbReference type="EMBL" id="WFN37051.1"/>
    </source>
</evidence>
<dbReference type="InterPro" id="IPR003439">
    <property type="entry name" value="ABC_transporter-like_ATP-bd"/>
</dbReference>
<dbReference type="SMART" id="SM00382">
    <property type="entry name" value="AAA"/>
    <property type="match status" value="1"/>
</dbReference>
<dbReference type="Gene3D" id="3.40.50.300">
    <property type="entry name" value="P-loop containing nucleotide triphosphate hydrolases"/>
    <property type="match status" value="1"/>
</dbReference>
<comment type="similarity">
    <text evidence="6">Belongs to the ABC transporter superfamily. Sulfate/tungstate importer (TC 3.A.1.6) family.</text>
</comment>
<keyword evidence="4" id="KW-0547">Nucleotide-binding</keyword>
<dbReference type="InterPro" id="IPR003593">
    <property type="entry name" value="AAA+_ATPase"/>
</dbReference>
<dbReference type="GO" id="GO:0005524">
    <property type="term" value="F:ATP binding"/>
    <property type="evidence" value="ECO:0007669"/>
    <property type="project" value="UniProtKB-KW"/>
</dbReference>
<evidence type="ECO:0000256" key="3">
    <source>
        <dbReference type="ARBA" id="ARBA00022505"/>
    </source>
</evidence>
<dbReference type="EMBL" id="CP091092">
    <property type="protein sequence ID" value="WFN37051.1"/>
    <property type="molecule type" value="Genomic_DNA"/>
</dbReference>
<evidence type="ECO:0000256" key="7">
    <source>
        <dbReference type="ARBA" id="ARBA00038781"/>
    </source>
</evidence>
<gene>
    <name evidence="13" type="ORF">L1994_01245</name>
</gene>
<comment type="subcellular location">
    <subcellularLocation>
        <location evidence="1">Cell membrane</location>
        <topology evidence="1">Peripheral membrane protein</topology>
    </subcellularLocation>
</comment>
<comment type="function">
    <text evidence="11">Part of the ABC transporter complex WtpABC involved in molybdate/tungstate import. Responsible for energy coupling to the transport system.</text>
</comment>
<dbReference type="InterPro" id="IPR017871">
    <property type="entry name" value="ABC_transporter-like_CS"/>
</dbReference>
<comment type="catalytic activity">
    <reaction evidence="10">
        <text>tungstate(in) + ATP + H2O = tungstate(out) + ADP + phosphate + H(+)</text>
        <dbReference type="Rhea" id="RHEA:35027"/>
        <dbReference type="ChEBI" id="CHEBI:15377"/>
        <dbReference type="ChEBI" id="CHEBI:15378"/>
        <dbReference type="ChEBI" id="CHEBI:30616"/>
        <dbReference type="ChEBI" id="CHEBI:43474"/>
        <dbReference type="ChEBI" id="CHEBI:46502"/>
        <dbReference type="ChEBI" id="CHEBI:456216"/>
        <dbReference type="EC" id="7.3.2.6"/>
    </reaction>
</comment>
<sequence length="355" mass="39322">MIEFDCVSLSLGDFSLKDLTFEISKGEYYFILGPSGAGKTVILEAIAGLHRPDSGKIFIRGTDVSLVAPEKRRISLVYQDYSLFPHMTVYENIAFGLCMQKAGKDEIYGAVSEMMERLGISHLKDRYPLTMSGGEQQRVALARSLVVKPEILLLDEPLSAMDPGTREKFMSDLRRLHEDFGITIVQVTHSRDEAWSLASRIAVVSNGKLEQEGTLEEVFRKPVNCIVGKFVGIENVLDGIVVNNPGGLGSIIDIHGVKIRSACDFESGEKIHAYLRGVDIVLSPDMSGSNVENFFYGRVLSVTPHNSLYRVYVDCGFHLCSLLTEREVDAMKIEAGQNVCVFFEESAVHLTGRES</sequence>
<dbReference type="InterPro" id="IPR027417">
    <property type="entry name" value="P-loop_NTPase"/>
</dbReference>
<dbReference type="Gene3D" id="2.40.50.100">
    <property type="match status" value="1"/>
</dbReference>
<dbReference type="InterPro" id="IPR005116">
    <property type="entry name" value="Transp-assoc_OB_typ1"/>
</dbReference>
<comment type="subunit">
    <text evidence="7">The complex is composed of two ATP-binding proteins (WtpC), two transmembrane proteins (WtpB) and a solute-binding protein (WtpA).</text>
</comment>
<evidence type="ECO:0000256" key="4">
    <source>
        <dbReference type="ARBA" id="ARBA00022741"/>
    </source>
</evidence>
<dbReference type="AlphaFoldDB" id="A0AAF0FS16"/>
<dbReference type="SUPFAM" id="SSF52540">
    <property type="entry name" value="P-loop containing nucleoside triphosphate hydrolases"/>
    <property type="match status" value="1"/>
</dbReference>
<dbReference type="Pfam" id="PF03459">
    <property type="entry name" value="TOBE"/>
    <property type="match status" value="1"/>
</dbReference>
<evidence type="ECO:0000256" key="10">
    <source>
        <dbReference type="ARBA" id="ARBA00047936"/>
    </source>
</evidence>
<evidence type="ECO:0000256" key="9">
    <source>
        <dbReference type="ARBA" id="ARBA00041133"/>
    </source>
</evidence>
<dbReference type="PROSITE" id="PS50893">
    <property type="entry name" value="ABC_TRANSPORTER_2"/>
    <property type="match status" value="1"/>
</dbReference>
<dbReference type="KEGG" id="manq:L1994_01245"/>
<evidence type="ECO:0000313" key="14">
    <source>
        <dbReference type="Proteomes" id="UP001218895"/>
    </source>
</evidence>
<accession>A0AAF0FS16</accession>
<keyword evidence="3" id="KW-0500">Molybdenum</keyword>
<dbReference type="RefSeq" id="WP_278099889.1">
    <property type="nucleotide sequence ID" value="NZ_CP091092.1"/>
</dbReference>
<dbReference type="GO" id="GO:0005886">
    <property type="term" value="C:plasma membrane"/>
    <property type="evidence" value="ECO:0007669"/>
    <property type="project" value="UniProtKB-SubCell"/>
</dbReference>
<evidence type="ECO:0000256" key="2">
    <source>
        <dbReference type="ARBA" id="ARBA00022448"/>
    </source>
</evidence>
<evidence type="ECO:0000259" key="12">
    <source>
        <dbReference type="PROSITE" id="PS50893"/>
    </source>
</evidence>
<evidence type="ECO:0000256" key="6">
    <source>
        <dbReference type="ARBA" id="ARBA00038307"/>
    </source>
</evidence>
<dbReference type="PANTHER" id="PTHR42781">
    <property type="entry name" value="SPERMIDINE/PUTRESCINE IMPORT ATP-BINDING PROTEIN POTA"/>
    <property type="match status" value="1"/>
</dbReference>